<dbReference type="GO" id="GO:0032259">
    <property type="term" value="P:methylation"/>
    <property type="evidence" value="ECO:0007669"/>
    <property type="project" value="UniProtKB-KW"/>
</dbReference>
<sequence>MPAAEPLAEPSVPAYTHGYGAAVLDSHRTRTAENSAAHLLPHLRPGQRLLDVGSGAGTITADLARIVGPENVTALEVSEEAAALTCAELARQGLHAAEVRVGDARDTGLEAGSFDVVHAHQVLQHVPGPVEALVEMHRLTRPGGIVAVRDSDYEGFRWYPESPGIDRWRELYLRATRANGGTPDAGRRLLSWAQEAGFEDVTPGASTWLHATPEARRAWAETCAGRLESGPFAAQLAREGWAEAEERQELADAFRRWAEEPDGWFALLHGEILARASTAPPR</sequence>
<dbReference type="EMBL" id="QSWH01000002">
    <property type="protein sequence ID" value="RRR24195.1"/>
    <property type="molecule type" value="Genomic_DNA"/>
</dbReference>
<evidence type="ECO:0000313" key="2">
    <source>
        <dbReference type="EMBL" id="AXK46454.1"/>
    </source>
</evidence>
<evidence type="ECO:0000259" key="1">
    <source>
        <dbReference type="Pfam" id="PF08241"/>
    </source>
</evidence>
<evidence type="ECO:0000313" key="5">
    <source>
        <dbReference type="Proteomes" id="UP000282185"/>
    </source>
</evidence>
<dbReference type="EMBL" id="CP031356">
    <property type="protein sequence ID" value="AXK46454.1"/>
    <property type="molecule type" value="Genomic_DNA"/>
</dbReference>
<dbReference type="GO" id="GO:0008757">
    <property type="term" value="F:S-adenosylmethionine-dependent methyltransferase activity"/>
    <property type="evidence" value="ECO:0007669"/>
    <property type="project" value="InterPro"/>
</dbReference>
<dbReference type="InterPro" id="IPR050508">
    <property type="entry name" value="Methyltransf_Superfamily"/>
</dbReference>
<keyword evidence="4" id="KW-1185">Reference proteome</keyword>
<dbReference type="RefSeq" id="WP_115414203.1">
    <property type="nucleotide sequence ID" value="NZ_CP031356.1"/>
</dbReference>
<dbReference type="OrthoDB" id="9795634at2"/>
<dbReference type="Gene3D" id="3.40.50.150">
    <property type="entry name" value="Vaccinia Virus protein VP39"/>
    <property type="match status" value="1"/>
</dbReference>
<dbReference type="SUPFAM" id="SSF53335">
    <property type="entry name" value="S-adenosyl-L-methionine-dependent methyltransferases"/>
    <property type="match status" value="1"/>
</dbReference>
<keyword evidence="3" id="KW-0489">Methyltransferase</keyword>
<dbReference type="PANTHER" id="PTHR42912">
    <property type="entry name" value="METHYLTRANSFERASE"/>
    <property type="match status" value="1"/>
</dbReference>
<dbReference type="KEGG" id="bsau:DWV08_13080"/>
<dbReference type="InterPro" id="IPR013216">
    <property type="entry name" value="Methyltransf_11"/>
</dbReference>
<reference evidence="2 4" key="1">
    <citation type="submission" date="2018-07" db="EMBL/GenBank/DDBJ databases">
        <title>Brachybacterium saurashtrense DSM 23186 genome sequence.</title>
        <authorList>
            <person name="Guo L."/>
        </authorList>
    </citation>
    <scope>NUCLEOTIDE SEQUENCE [LARGE SCALE GENOMIC DNA]</scope>
    <source>
        <strain evidence="2 4">DSM 23186</strain>
    </source>
</reference>
<evidence type="ECO:0000313" key="4">
    <source>
        <dbReference type="Proteomes" id="UP000254236"/>
    </source>
</evidence>
<dbReference type="PANTHER" id="PTHR42912:SF93">
    <property type="entry name" value="N6-ADENOSINE-METHYLTRANSFERASE TMT1A"/>
    <property type="match status" value="1"/>
</dbReference>
<organism evidence="3 5">
    <name type="scientific">Brachybacterium saurashtrense</name>
    <dbReference type="NCBI Taxonomy" id="556288"/>
    <lineage>
        <taxon>Bacteria</taxon>
        <taxon>Bacillati</taxon>
        <taxon>Actinomycetota</taxon>
        <taxon>Actinomycetes</taxon>
        <taxon>Micrococcales</taxon>
        <taxon>Dermabacteraceae</taxon>
        <taxon>Brachybacterium</taxon>
    </lineage>
</organism>
<dbReference type="InterPro" id="IPR029063">
    <property type="entry name" value="SAM-dependent_MTases_sf"/>
</dbReference>
<protein>
    <submittedName>
        <fullName evidence="3">Methyltransferase domain-containing protein</fullName>
    </submittedName>
</protein>
<dbReference type="CDD" id="cd02440">
    <property type="entry name" value="AdoMet_MTases"/>
    <property type="match status" value="1"/>
</dbReference>
<dbReference type="Proteomes" id="UP000282185">
    <property type="component" value="Unassembled WGS sequence"/>
</dbReference>
<proteinExistence type="predicted"/>
<gene>
    <name evidence="2" type="ORF">DWV08_13080</name>
    <name evidence="3" type="ORF">DXU92_04830</name>
</gene>
<evidence type="ECO:0000313" key="3">
    <source>
        <dbReference type="EMBL" id="RRR24195.1"/>
    </source>
</evidence>
<dbReference type="AlphaFoldDB" id="A0A345YRA2"/>
<dbReference type="Proteomes" id="UP000254236">
    <property type="component" value="Chromosome"/>
</dbReference>
<dbReference type="Pfam" id="PF08241">
    <property type="entry name" value="Methyltransf_11"/>
    <property type="match status" value="1"/>
</dbReference>
<reference evidence="3 5" key="2">
    <citation type="submission" date="2018-08" db="EMBL/GenBank/DDBJ databases">
        <title>Brachybacterium saurashtrense DSM 23186.</title>
        <authorList>
            <person name="Li Y."/>
        </authorList>
    </citation>
    <scope>NUCLEOTIDE SEQUENCE [LARGE SCALE GENOMIC DNA]</scope>
    <source>
        <strain evidence="3 5">DSM 23186</strain>
    </source>
</reference>
<accession>A0A345YRA2</accession>
<keyword evidence="3" id="KW-0808">Transferase</keyword>
<feature type="domain" description="Methyltransferase type 11" evidence="1">
    <location>
        <begin position="50"/>
        <end position="147"/>
    </location>
</feature>
<name>A0A345YRA2_9MICO</name>